<feature type="compositionally biased region" description="Low complexity" evidence="1">
    <location>
        <begin position="539"/>
        <end position="548"/>
    </location>
</feature>
<feature type="compositionally biased region" description="Polar residues" evidence="1">
    <location>
        <begin position="11"/>
        <end position="27"/>
    </location>
</feature>
<evidence type="ECO:0000256" key="1">
    <source>
        <dbReference type="SAM" id="MobiDB-lite"/>
    </source>
</evidence>
<name>A0A9P8QJC2_9HYPO</name>
<reference evidence="2" key="1">
    <citation type="submission" date="2021-08" db="EMBL/GenBank/DDBJ databases">
        <title>Chromosome-Level Trichoderma cornu-damae using Hi-C Data.</title>
        <authorList>
            <person name="Kim C.S."/>
        </authorList>
    </citation>
    <scope>NUCLEOTIDE SEQUENCE</scope>
    <source>
        <strain evidence="2">KA19-0412C</strain>
    </source>
</reference>
<dbReference type="AlphaFoldDB" id="A0A9P8QJC2"/>
<protein>
    <submittedName>
        <fullName evidence="2">Uncharacterized protein</fullName>
    </submittedName>
</protein>
<sequence length="654" mass="73319">MLLEVKKETRISQPATQTRRNSATQIESRGKAQELATLEDYSETKIESHVEAALKEMLQIKRRLEASGGLSEAHAADSNNPAIQISSHVAKALKEMSKIKESLEAKRELKAKKAKTIITALDEASLSKPDVRLVIAYPRAATEYPQGKFVIPLKKTLDSKDFFAVIQSKEEVGYTFSLPYYDGSSRCIRDQFHIIYNPQSDDCVVEITTASKFKYSLAKSNTKLHLSSGKRQTIRPGVWSILVEGDIHRSSIDILLLKRCFNISICDANSASLKREAADYIRATKRPRNEGLGTYVVSHAASVLPMQFGVNTHNRITPKIVDKAIATITDLRDGHTAVIRSQTEAYHLQRKHKIFENDATHTFSCELSTVPGKIIAAKVLRNNTSTASITAAMWKQEKTTLKMLNHIEKQNYGIKSIHSLARLHDFLGNCICIYETELLRKLIESPEDTTNDERPGRYTTSRFHVQKDQDAVMENQPPTTTSPTTPTTTSPTTTRTISLIQRNQSSIASINTIMPKRDRIVQEDIVVSGTLAREEGLEPSSPSIPLSSNNALTEDTTKDSEGKNQALYRPLKEFTQEARQKVKKFFSVKVPDKTEVEVIDLLQDVENEGEWESGLKLLSEIESARGIMDWGSIKYAIAAMRFTKWHESQVILTI</sequence>
<gene>
    <name evidence="2" type="ORF">Trco_005392</name>
</gene>
<proteinExistence type="predicted"/>
<comment type="caution">
    <text evidence="2">The sequence shown here is derived from an EMBL/GenBank/DDBJ whole genome shotgun (WGS) entry which is preliminary data.</text>
</comment>
<dbReference type="EMBL" id="JAIWOZ010000004">
    <property type="protein sequence ID" value="KAH6606239.1"/>
    <property type="molecule type" value="Genomic_DNA"/>
</dbReference>
<feature type="region of interest" description="Disordered" evidence="1">
    <location>
        <begin position="532"/>
        <end position="561"/>
    </location>
</feature>
<dbReference type="OrthoDB" id="5084510at2759"/>
<feature type="region of interest" description="Disordered" evidence="1">
    <location>
        <begin position="1"/>
        <end position="30"/>
    </location>
</feature>
<feature type="compositionally biased region" description="Low complexity" evidence="1">
    <location>
        <begin position="477"/>
        <end position="493"/>
    </location>
</feature>
<keyword evidence="3" id="KW-1185">Reference proteome</keyword>
<feature type="compositionally biased region" description="Basic and acidic residues" evidence="1">
    <location>
        <begin position="1"/>
        <end position="10"/>
    </location>
</feature>
<evidence type="ECO:0000313" key="2">
    <source>
        <dbReference type="EMBL" id="KAH6606239.1"/>
    </source>
</evidence>
<organism evidence="2 3">
    <name type="scientific">Trichoderma cornu-damae</name>
    <dbReference type="NCBI Taxonomy" id="654480"/>
    <lineage>
        <taxon>Eukaryota</taxon>
        <taxon>Fungi</taxon>
        <taxon>Dikarya</taxon>
        <taxon>Ascomycota</taxon>
        <taxon>Pezizomycotina</taxon>
        <taxon>Sordariomycetes</taxon>
        <taxon>Hypocreomycetidae</taxon>
        <taxon>Hypocreales</taxon>
        <taxon>Hypocreaceae</taxon>
        <taxon>Trichoderma</taxon>
    </lineage>
</organism>
<evidence type="ECO:0000313" key="3">
    <source>
        <dbReference type="Proteomes" id="UP000827724"/>
    </source>
</evidence>
<accession>A0A9P8QJC2</accession>
<feature type="region of interest" description="Disordered" evidence="1">
    <location>
        <begin position="467"/>
        <end position="493"/>
    </location>
</feature>
<dbReference type="Proteomes" id="UP000827724">
    <property type="component" value="Unassembled WGS sequence"/>
</dbReference>